<sequence length="83" mass="9391">MVAIRDEAALSGTPLSAEELSIKCLGEAKTKNYIRGLGNGPKPSTYLSKSNSQSAREDRLQKLQRDLDLIRDEQRREREEEKT</sequence>
<comment type="caution">
    <text evidence="1">The sequence shown here is derived from an EMBL/GenBank/DDBJ whole genome shotgun (WGS) entry which is preliminary data.</text>
</comment>
<keyword evidence="2" id="KW-1185">Reference proteome</keyword>
<protein>
    <submittedName>
        <fullName evidence="1">Uncharacterized protein</fullName>
    </submittedName>
</protein>
<gene>
    <name evidence="1" type="ORF">RHMOL_Rhmol01G0235500</name>
</gene>
<evidence type="ECO:0000313" key="2">
    <source>
        <dbReference type="Proteomes" id="UP001062846"/>
    </source>
</evidence>
<organism evidence="1 2">
    <name type="scientific">Rhododendron molle</name>
    <name type="common">Chinese azalea</name>
    <name type="synonym">Azalea mollis</name>
    <dbReference type="NCBI Taxonomy" id="49168"/>
    <lineage>
        <taxon>Eukaryota</taxon>
        <taxon>Viridiplantae</taxon>
        <taxon>Streptophyta</taxon>
        <taxon>Embryophyta</taxon>
        <taxon>Tracheophyta</taxon>
        <taxon>Spermatophyta</taxon>
        <taxon>Magnoliopsida</taxon>
        <taxon>eudicotyledons</taxon>
        <taxon>Gunneridae</taxon>
        <taxon>Pentapetalae</taxon>
        <taxon>asterids</taxon>
        <taxon>Ericales</taxon>
        <taxon>Ericaceae</taxon>
        <taxon>Ericoideae</taxon>
        <taxon>Rhodoreae</taxon>
        <taxon>Rhododendron</taxon>
    </lineage>
</organism>
<dbReference type="Proteomes" id="UP001062846">
    <property type="component" value="Chromosome 1"/>
</dbReference>
<name>A0ACC0Q608_RHOML</name>
<proteinExistence type="predicted"/>
<dbReference type="EMBL" id="CM046388">
    <property type="protein sequence ID" value="KAI8572886.1"/>
    <property type="molecule type" value="Genomic_DNA"/>
</dbReference>
<accession>A0ACC0Q608</accession>
<reference evidence="1" key="1">
    <citation type="submission" date="2022-02" db="EMBL/GenBank/DDBJ databases">
        <title>Plant Genome Project.</title>
        <authorList>
            <person name="Zhang R.-G."/>
        </authorList>
    </citation>
    <scope>NUCLEOTIDE SEQUENCE</scope>
    <source>
        <strain evidence="1">AT1</strain>
    </source>
</reference>
<evidence type="ECO:0000313" key="1">
    <source>
        <dbReference type="EMBL" id="KAI8572886.1"/>
    </source>
</evidence>